<evidence type="ECO:0000256" key="12">
    <source>
        <dbReference type="SAM" id="Coils"/>
    </source>
</evidence>
<reference evidence="14 17" key="2">
    <citation type="submission" date="2020-08" db="EMBL/GenBank/DDBJ databases">
        <title>Genomic Encyclopedia of Type Strains, Phase IV (KMG-IV): sequencing the most valuable type-strain genomes for metagenomic binning, comparative biology and taxonomic classification.</title>
        <authorList>
            <person name="Goeker M."/>
        </authorList>
    </citation>
    <scope>NUCLEOTIDE SEQUENCE [LARGE SCALE GENOMIC DNA]</scope>
    <source>
        <strain evidence="14 17">DSM 12027</strain>
    </source>
</reference>
<keyword evidence="8 14" id="KW-0418">Kinase</keyword>
<dbReference type="Pfam" id="PF00512">
    <property type="entry name" value="HisKA"/>
    <property type="match status" value="1"/>
</dbReference>
<evidence type="ECO:0000256" key="5">
    <source>
        <dbReference type="ARBA" id="ARBA00022553"/>
    </source>
</evidence>
<dbReference type="Proteomes" id="UP000313988">
    <property type="component" value="Unassembled WGS sequence"/>
</dbReference>
<dbReference type="PANTHER" id="PTHR42878:SF15">
    <property type="entry name" value="BACTERIOPHYTOCHROME"/>
    <property type="match status" value="1"/>
</dbReference>
<keyword evidence="4" id="KW-1003">Cell membrane</keyword>
<dbReference type="FunFam" id="3.30.565.10:FF:000023">
    <property type="entry name" value="PAS domain-containing sensor histidine kinase"/>
    <property type="match status" value="1"/>
</dbReference>
<dbReference type="SUPFAM" id="SSF55874">
    <property type="entry name" value="ATPase domain of HSP90 chaperone/DNA topoisomerase II/histidine kinase"/>
    <property type="match status" value="1"/>
</dbReference>
<dbReference type="PANTHER" id="PTHR42878">
    <property type="entry name" value="TWO-COMPONENT HISTIDINE KINASE"/>
    <property type="match status" value="1"/>
</dbReference>
<dbReference type="InterPro" id="IPR029016">
    <property type="entry name" value="GAF-like_dom_sf"/>
</dbReference>
<dbReference type="Gene3D" id="3.30.565.10">
    <property type="entry name" value="Histidine kinase-like ATPase, C-terminal domain"/>
    <property type="match status" value="1"/>
</dbReference>
<evidence type="ECO:0000313" key="14">
    <source>
        <dbReference type="EMBL" id="MBB6018752.1"/>
    </source>
</evidence>
<evidence type="ECO:0000256" key="6">
    <source>
        <dbReference type="ARBA" id="ARBA00022679"/>
    </source>
</evidence>
<dbReference type="SMART" id="SM00387">
    <property type="entry name" value="HATPase_c"/>
    <property type="match status" value="1"/>
</dbReference>
<keyword evidence="11" id="KW-0472">Membrane</keyword>
<dbReference type="PRINTS" id="PR00344">
    <property type="entry name" value="BCTRLSENSOR"/>
</dbReference>
<sequence>MSDSTTLASVLEELARTRAALADAQRRNAVLSTFVTLSEAATTTEDLTLLAQHAEAVLRQNIPGLLAAYYKHHGERWIARVTTDGLPPDLVALIETGLPLDTPCFAQTVSARAPQFFDHWDAEEQRLPFTEGVQAVGLVPFFKAGQPVAMLTVGLISDAVWTEQQQHLFTAVYQALDSAQQRIALTQMQQQQRALEVFMTLTEAIGTETDPLRLAERAKALLHETLPEWSVVFYEWQDDLWRARLADVPDPTLRAALLIGLPASTPAFQAAVQARKPVFFEHWNAEEQAFPHSESYGKAAFTAYFHDGGPAALFAVGNQRRRVWRPEDQAVFETVSRSLGLALDRAWQTQALEQQRGELQASAARLEQGNRELQAANEELEAFAYSASHDLRTPVRHIKGFAEMARRAAVKGDAVKLRQGLEVIEGAADQMNTMIDAMLGLARSVRQPLTHTVVALDALVAEARRNVEDEAEGRTINWQVEALPCVMGDAATLQQVLVNLLSNAVKFTRPRAQAVIEIGARQDAVETTLWVRDNGVGFDPKYQVKLFGPFQRLHRHSDFEGTGIGLATSRRIILRHGGRIWASSVLDQGTTVSFALPHQRPAAAMEDAEADRVVG</sequence>
<gene>
    <name evidence="15" type="ORF">FHR04_19755</name>
    <name evidence="14" type="ORF">HNQ04_004033</name>
</gene>
<dbReference type="InterPro" id="IPR004358">
    <property type="entry name" value="Sig_transdc_His_kin-like_C"/>
</dbReference>
<evidence type="ECO:0000256" key="1">
    <source>
        <dbReference type="ARBA" id="ARBA00000085"/>
    </source>
</evidence>
<keyword evidence="12" id="KW-0175">Coiled coil</keyword>
<dbReference type="SUPFAM" id="SSF55781">
    <property type="entry name" value="GAF domain-like"/>
    <property type="match status" value="2"/>
</dbReference>
<dbReference type="Gene3D" id="3.30.450.40">
    <property type="match status" value="2"/>
</dbReference>
<dbReference type="GO" id="GO:0005886">
    <property type="term" value="C:plasma membrane"/>
    <property type="evidence" value="ECO:0007669"/>
    <property type="project" value="UniProtKB-SubCell"/>
</dbReference>
<keyword evidence="7" id="KW-0547">Nucleotide-binding</keyword>
<evidence type="ECO:0000256" key="3">
    <source>
        <dbReference type="ARBA" id="ARBA00012438"/>
    </source>
</evidence>
<keyword evidence="5" id="KW-0597">Phosphoprotein</keyword>
<comment type="catalytic activity">
    <reaction evidence="1">
        <text>ATP + protein L-histidine = ADP + protein N-phospho-L-histidine.</text>
        <dbReference type="EC" id="2.7.13.3"/>
    </reaction>
</comment>
<evidence type="ECO:0000256" key="11">
    <source>
        <dbReference type="ARBA" id="ARBA00023136"/>
    </source>
</evidence>
<keyword evidence="17" id="KW-1185">Reference proteome</keyword>
<dbReference type="InterPro" id="IPR036097">
    <property type="entry name" value="HisK_dim/P_sf"/>
</dbReference>
<evidence type="ECO:0000256" key="2">
    <source>
        <dbReference type="ARBA" id="ARBA00004236"/>
    </source>
</evidence>
<dbReference type="InterPro" id="IPR005467">
    <property type="entry name" value="His_kinase_dom"/>
</dbReference>
<evidence type="ECO:0000256" key="10">
    <source>
        <dbReference type="ARBA" id="ARBA00023012"/>
    </source>
</evidence>
<protein>
    <recommendedName>
        <fullName evidence="3">histidine kinase</fullName>
        <ecNumber evidence="3">2.7.13.3</ecNumber>
    </recommendedName>
</protein>
<reference evidence="15 16" key="1">
    <citation type="submission" date="2019-06" db="EMBL/GenBank/DDBJ databases">
        <title>Genome sequence of Deinococcus radiopugnans ATCC 19172.</title>
        <authorList>
            <person name="Maclea K.S."/>
            <person name="Maynard C.R."/>
        </authorList>
    </citation>
    <scope>NUCLEOTIDE SEQUENCE [LARGE SCALE GENOMIC DNA]</scope>
    <source>
        <strain evidence="15 16">ATCC 19172</strain>
    </source>
</reference>
<dbReference type="GO" id="GO:0030295">
    <property type="term" value="F:protein kinase activator activity"/>
    <property type="evidence" value="ECO:0007669"/>
    <property type="project" value="TreeGrafter"/>
</dbReference>
<dbReference type="GO" id="GO:0007234">
    <property type="term" value="P:osmosensory signaling via phosphorelay pathway"/>
    <property type="evidence" value="ECO:0007669"/>
    <property type="project" value="TreeGrafter"/>
</dbReference>
<evidence type="ECO:0000313" key="16">
    <source>
        <dbReference type="Proteomes" id="UP000313988"/>
    </source>
</evidence>
<dbReference type="EMBL" id="VDMO01000041">
    <property type="protein sequence ID" value="TNM64375.1"/>
    <property type="molecule type" value="Genomic_DNA"/>
</dbReference>
<dbReference type="GO" id="GO:0000155">
    <property type="term" value="F:phosphorelay sensor kinase activity"/>
    <property type="evidence" value="ECO:0007669"/>
    <property type="project" value="InterPro"/>
</dbReference>
<dbReference type="Gene3D" id="1.10.287.130">
    <property type="match status" value="1"/>
</dbReference>
<evidence type="ECO:0000256" key="4">
    <source>
        <dbReference type="ARBA" id="ARBA00022475"/>
    </source>
</evidence>
<dbReference type="OrthoDB" id="54056at2"/>
<dbReference type="SMART" id="SM00388">
    <property type="entry name" value="HisKA"/>
    <property type="match status" value="1"/>
</dbReference>
<dbReference type="InterPro" id="IPR036890">
    <property type="entry name" value="HATPase_C_sf"/>
</dbReference>
<feature type="coiled-coil region" evidence="12">
    <location>
        <begin position="349"/>
        <end position="383"/>
    </location>
</feature>
<dbReference type="InterPro" id="IPR050351">
    <property type="entry name" value="BphY/WalK/GraS-like"/>
</dbReference>
<dbReference type="GO" id="GO:0000156">
    <property type="term" value="F:phosphorelay response regulator activity"/>
    <property type="evidence" value="ECO:0007669"/>
    <property type="project" value="TreeGrafter"/>
</dbReference>
<evidence type="ECO:0000313" key="15">
    <source>
        <dbReference type="EMBL" id="TNM64375.1"/>
    </source>
</evidence>
<keyword evidence="9" id="KW-0067">ATP-binding</keyword>
<dbReference type="EC" id="2.7.13.3" evidence="3"/>
<evidence type="ECO:0000313" key="17">
    <source>
        <dbReference type="Proteomes" id="UP000629870"/>
    </source>
</evidence>
<comment type="subcellular location">
    <subcellularLocation>
        <location evidence="2">Cell membrane</location>
    </subcellularLocation>
</comment>
<dbReference type="EMBL" id="JACHEW010000041">
    <property type="protein sequence ID" value="MBB6018752.1"/>
    <property type="molecule type" value="Genomic_DNA"/>
</dbReference>
<evidence type="ECO:0000256" key="7">
    <source>
        <dbReference type="ARBA" id="ARBA00022741"/>
    </source>
</evidence>
<dbReference type="InterPro" id="IPR003661">
    <property type="entry name" value="HisK_dim/P_dom"/>
</dbReference>
<comment type="caution">
    <text evidence="15">The sequence shown here is derived from an EMBL/GenBank/DDBJ whole genome shotgun (WGS) entry which is preliminary data.</text>
</comment>
<dbReference type="SUPFAM" id="SSF47384">
    <property type="entry name" value="Homodimeric domain of signal transducing histidine kinase"/>
    <property type="match status" value="1"/>
</dbReference>
<dbReference type="InterPro" id="IPR003594">
    <property type="entry name" value="HATPase_dom"/>
</dbReference>
<organism evidence="15 16">
    <name type="scientific">Deinococcus radiopugnans ATCC 19172</name>
    <dbReference type="NCBI Taxonomy" id="585398"/>
    <lineage>
        <taxon>Bacteria</taxon>
        <taxon>Thermotogati</taxon>
        <taxon>Deinococcota</taxon>
        <taxon>Deinococci</taxon>
        <taxon>Deinococcales</taxon>
        <taxon>Deinococcaceae</taxon>
        <taxon>Deinococcus</taxon>
    </lineage>
</organism>
<accession>A0A5C4XLI2</accession>
<feature type="domain" description="Histidine kinase" evidence="13">
    <location>
        <begin position="386"/>
        <end position="600"/>
    </location>
</feature>
<evidence type="ECO:0000256" key="9">
    <source>
        <dbReference type="ARBA" id="ARBA00022840"/>
    </source>
</evidence>
<dbReference type="Pfam" id="PF02518">
    <property type="entry name" value="HATPase_c"/>
    <property type="match status" value="1"/>
</dbReference>
<keyword evidence="6" id="KW-0808">Transferase</keyword>
<name>A0A5C4XLI2_9DEIO</name>
<dbReference type="Proteomes" id="UP000629870">
    <property type="component" value="Unassembled WGS sequence"/>
</dbReference>
<dbReference type="GO" id="GO:0005524">
    <property type="term" value="F:ATP binding"/>
    <property type="evidence" value="ECO:0007669"/>
    <property type="project" value="UniProtKB-KW"/>
</dbReference>
<evidence type="ECO:0000256" key="8">
    <source>
        <dbReference type="ARBA" id="ARBA00022777"/>
    </source>
</evidence>
<dbReference type="CDD" id="cd00082">
    <property type="entry name" value="HisKA"/>
    <property type="match status" value="1"/>
</dbReference>
<dbReference type="RefSeq" id="WP_139404902.1">
    <property type="nucleotide sequence ID" value="NZ_JACHEW010000041.1"/>
</dbReference>
<keyword evidence="10" id="KW-0902">Two-component regulatory system</keyword>
<proteinExistence type="predicted"/>
<evidence type="ECO:0000259" key="13">
    <source>
        <dbReference type="PROSITE" id="PS50109"/>
    </source>
</evidence>
<dbReference type="AlphaFoldDB" id="A0A5C4XLI2"/>
<dbReference type="PROSITE" id="PS50109">
    <property type="entry name" value="HIS_KIN"/>
    <property type="match status" value="1"/>
</dbReference>